<dbReference type="GO" id="GO:0016020">
    <property type="term" value="C:membrane"/>
    <property type="evidence" value="ECO:0007669"/>
    <property type="project" value="InterPro"/>
</dbReference>
<evidence type="ECO:0000313" key="2">
    <source>
        <dbReference type="EMBL" id="KAJ0968564.1"/>
    </source>
</evidence>
<dbReference type="PANTHER" id="PTHR43327">
    <property type="entry name" value="STOMATIN-LIKE PROTEIN 2, MITOCHONDRIAL"/>
    <property type="match status" value="1"/>
</dbReference>
<proteinExistence type="predicted"/>
<dbReference type="InterPro" id="IPR001972">
    <property type="entry name" value="Stomatin_HflK_fam"/>
</dbReference>
<feature type="region of interest" description="Disordered" evidence="1">
    <location>
        <begin position="8"/>
        <end position="49"/>
    </location>
</feature>
<evidence type="ECO:0000256" key="1">
    <source>
        <dbReference type="SAM" id="MobiDB-lite"/>
    </source>
</evidence>
<dbReference type="GO" id="GO:0005739">
    <property type="term" value="C:mitochondrion"/>
    <property type="evidence" value="ECO:0007669"/>
    <property type="project" value="TreeGrafter"/>
</dbReference>
<sequence>MRIVKRAAAEAYHGKNKAARSRSGNHRPPHGVGRCEAFPEEHTKAPPPSQFASLVTEKFKSKWNDVVTIAVENYMRGEKSIHEVASDWGLQCLRYEIRDISPPCEMKAAMEMQAEAERKSCAQVLESERESQAIINIANEKKNSVILASEDAMMDQVKRAKGEAEAILAAAAEKLRLSSGGFIFFFKSSI</sequence>
<comment type="caution">
    <text evidence="2">The sequence shown here is derived from an EMBL/GenBank/DDBJ whole genome shotgun (WGS) entry which is preliminary data.</text>
</comment>
<protein>
    <recommendedName>
        <fullName evidence="4">Band 7 domain-containing protein</fullName>
    </recommendedName>
</protein>
<dbReference type="InterPro" id="IPR050710">
    <property type="entry name" value="Band7/mec-2_domain"/>
</dbReference>
<dbReference type="Proteomes" id="UP001085076">
    <property type="component" value="Miscellaneous, Linkage group lg07"/>
</dbReference>
<name>A0A9D5C9A8_9LILI</name>
<evidence type="ECO:0008006" key="4">
    <source>
        <dbReference type="Google" id="ProtNLM"/>
    </source>
</evidence>
<organism evidence="2 3">
    <name type="scientific">Dioscorea zingiberensis</name>
    <dbReference type="NCBI Taxonomy" id="325984"/>
    <lineage>
        <taxon>Eukaryota</taxon>
        <taxon>Viridiplantae</taxon>
        <taxon>Streptophyta</taxon>
        <taxon>Embryophyta</taxon>
        <taxon>Tracheophyta</taxon>
        <taxon>Spermatophyta</taxon>
        <taxon>Magnoliopsida</taxon>
        <taxon>Liliopsida</taxon>
        <taxon>Dioscoreales</taxon>
        <taxon>Dioscoreaceae</taxon>
        <taxon>Dioscorea</taxon>
    </lineage>
</organism>
<dbReference type="SUPFAM" id="SSF117892">
    <property type="entry name" value="Band 7/SPFH domain"/>
    <property type="match status" value="1"/>
</dbReference>
<dbReference type="GO" id="GO:0007005">
    <property type="term" value="P:mitochondrion organization"/>
    <property type="evidence" value="ECO:0007669"/>
    <property type="project" value="TreeGrafter"/>
</dbReference>
<dbReference type="EMBL" id="JAGGNH010000007">
    <property type="protein sequence ID" value="KAJ0968564.1"/>
    <property type="molecule type" value="Genomic_DNA"/>
</dbReference>
<evidence type="ECO:0000313" key="3">
    <source>
        <dbReference type="Proteomes" id="UP001085076"/>
    </source>
</evidence>
<keyword evidence="3" id="KW-1185">Reference proteome</keyword>
<dbReference type="PANTHER" id="PTHR43327:SF10">
    <property type="entry name" value="STOMATIN-LIKE PROTEIN 2, MITOCHONDRIAL"/>
    <property type="match status" value="1"/>
</dbReference>
<reference evidence="2" key="1">
    <citation type="submission" date="2021-03" db="EMBL/GenBank/DDBJ databases">
        <authorList>
            <person name="Li Z."/>
            <person name="Yang C."/>
        </authorList>
    </citation>
    <scope>NUCLEOTIDE SEQUENCE</scope>
    <source>
        <strain evidence="2">Dzin_1.0</strain>
        <tissue evidence="2">Leaf</tissue>
    </source>
</reference>
<dbReference type="OrthoDB" id="434619at2759"/>
<accession>A0A9D5C9A8</accession>
<gene>
    <name evidence="2" type="ORF">J5N97_025481</name>
</gene>
<dbReference type="InterPro" id="IPR036013">
    <property type="entry name" value="Band_7/SPFH_dom_sf"/>
</dbReference>
<dbReference type="PRINTS" id="PR00721">
    <property type="entry name" value="STOMATIN"/>
</dbReference>
<dbReference type="AlphaFoldDB" id="A0A9D5C9A8"/>
<reference evidence="2" key="2">
    <citation type="journal article" date="2022" name="Hortic Res">
        <title>The genome of Dioscorea zingiberensis sheds light on the biosynthesis, origin and evolution of the medicinally important diosgenin saponins.</title>
        <authorList>
            <person name="Li Y."/>
            <person name="Tan C."/>
            <person name="Li Z."/>
            <person name="Guo J."/>
            <person name="Li S."/>
            <person name="Chen X."/>
            <person name="Wang C."/>
            <person name="Dai X."/>
            <person name="Yang H."/>
            <person name="Song W."/>
            <person name="Hou L."/>
            <person name="Xu J."/>
            <person name="Tong Z."/>
            <person name="Xu A."/>
            <person name="Yuan X."/>
            <person name="Wang W."/>
            <person name="Yang Q."/>
            <person name="Chen L."/>
            <person name="Sun Z."/>
            <person name="Wang K."/>
            <person name="Pan B."/>
            <person name="Chen J."/>
            <person name="Bao Y."/>
            <person name="Liu F."/>
            <person name="Qi X."/>
            <person name="Gang D.R."/>
            <person name="Wen J."/>
            <person name="Li J."/>
        </authorList>
    </citation>
    <scope>NUCLEOTIDE SEQUENCE</scope>
    <source>
        <strain evidence="2">Dzin_1.0</strain>
    </source>
</reference>
<feature type="compositionally biased region" description="Basic residues" evidence="1">
    <location>
        <begin position="14"/>
        <end position="29"/>
    </location>
</feature>
<dbReference type="Gene3D" id="3.30.479.30">
    <property type="entry name" value="Band 7 domain"/>
    <property type="match status" value="1"/>
</dbReference>